<name>A0A9W6IJN2_9PROT</name>
<dbReference type="Gene3D" id="3.40.50.1820">
    <property type="entry name" value="alpha/beta hydrolase"/>
    <property type="match status" value="1"/>
</dbReference>
<dbReference type="EMBL" id="BSFE01000001">
    <property type="protein sequence ID" value="GLK50719.1"/>
    <property type="molecule type" value="Genomic_DNA"/>
</dbReference>
<evidence type="ECO:0000313" key="3">
    <source>
        <dbReference type="Proteomes" id="UP001143486"/>
    </source>
</evidence>
<comment type="caution">
    <text evidence="2">The sequence shown here is derived from an EMBL/GenBank/DDBJ whole genome shotgun (WGS) entry which is preliminary data.</text>
</comment>
<evidence type="ECO:0000313" key="2">
    <source>
        <dbReference type="EMBL" id="GLK50719.1"/>
    </source>
</evidence>
<dbReference type="Proteomes" id="UP001143486">
    <property type="component" value="Unassembled WGS sequence"/>
</dbReference>
<dbReference type="InterPro" id="IPR036102">
    <property type="entry name" value="OsmC/Ohrsf"/>
</dbReference>
<dbReference type="Pfam" id="PF12697">
    <property type="entry name" value="Abhydrolase_6"/>
    <property type="match status" value="1"/>
</dbReference>
<dbReference type="InterPro" id="IPR029058">
    <property type="entry name" value="AB_hydrolase_fold"/>
</dbReference>
<sequence length="407" mass="44095">MAHTLSVSFEGSGGDQLDARLEMPGGPPRAYALFAHCFTCSKDYFAASRISRRLADRGFAVLRFDFTGLGESEGEFSETSFSSNVADIEKAAEFLKREYQAPALLVGHSLGGAAAIVAAGRIASVKAVATLAAPADASHVIQSMGVDTDAIERDGQAEARLGGRTFTVTRQFLDDIADQNVEAAARSLEQPLLIAHSPVDAVVGIDNASRLFLEARHPKSFVSLDHADHLIGDRRDAAYIADVIAAWAARYVAEERDDRVPEPAGEGGVVVAETGQGRYENHVVIGDHVMLADEPERVGGHDSGPSPYQYLQAALGACTSMTMRMYAERKDWPLERVTVTLHHEKGHAEDGEATVDGEARKVDIIERSIRIEGDLDEDQRARLMEIADKCPVHRTLNDPVVIRTRPV</sequence>
<gene>
    <name evidence="2" type="ORF">GCM10017621_02270</name>
</gene>
<dbReference type="PANTHER" id="PTHR39624">
    <property type="entry name" value="PROTEIN INVOLVED IN RIMO-MEDIATED BETA-METHYLTHIOLATION OF RIBOSOMAL PROTEIN S12 YCAO"/>
    <property type="match status" value="1"/>
</dbReference>
<keyword evidence="3" id="KW-1185">Reference proteome</keyword>
<proteinExistence type="predicted"/>
<organism evidence="2 3">
    <name type="scientific">Maricaulis virginensis</name>
    <dbReference type="NCBI Taxonomy" id="144022"/>
    <lineage>
        <taxon>Bacteria</taxon>
        <taxon>Pseudomonadati</taxon>
        <taxon>Pseudomonadota</taxon>
        <taxon>Alphaproteobacteria</taxon>
        <taxon>Maricaulales</taxon>
        <taxon>Maricaulaceae</taxon>
        <taxon>Maricaulis</taxon>
    </lineage>
</organism>
<dbReference type="PANTHER" id="PTHR39624:SF2">
    <property type="entry name" value="OSMC-LIKE PROTEIN"/>
    <property type="match status" value="1"/>
</dbReference>
<dbReference type="InterPro" id="IPR003718">
    <property type="entry name" value="OsmC/Ohr_fam"/>
</dbReference>
<dbReference type="SUPFAM" id="SSF53474">
    <property type="entry name" value="alpha/beta-Hydrolases"/>
    <property type="match status" value="1"/>
</dbReference>
<accession>A0A9W6IJN2</accession>
<protein>
    <submittedName>
        <fullName evidence="2">Osmotically inducible protein C</fullName>
    </submittedName>
</protein>
<reference evidence="2" key="2">
    <citation type="submission" date="2023-01" db="EMBL/GenBank/DDBJ databases">
        <authorList>
            <person name="Sun Q."/>
            <person name="Evtushenko L."/>
        </authorList>
    </citation>
    <scope>NUCLEOTIDE SEQUENCE</scope>
    <source>
        <strain evidence="2">VKM B-1513</strain>
    </source>
</reference>
<dbReference type="SUPFAM" id="SSF82784">
    <property type="entry name" value="OsmC-like"/>
    <property type="match status" value="1"/>
</dbReference>
<dbReference type="InterPro" id="IPR015946">
    <property type="entry name" value="KH_dom-like_a/b"/>
</dbReference>
<reference evidence="2" key="1">
    <citation type="journal article" date="2014" name="Int. J. Syst. Evol. Microbiol.">
        <title>Complete genome sequence of Corynebacterium casei LMG S-19264T (=DSM 44701T), isolated from a smear-ripened cheese.</title>
        <authorList>
            <consortium name="US DOE Joint Genome Institute (JGI-PGF)"/>
            <person name="Walter F."/>
            <person name="Albersmeier A."/>
            <person name="Kalinowski J."/>
            <person name="Ruckert C."/>
        </authorList>
    </citation>
    <scope>NUCLEOTIDE SEQUENCE</scope>
    <source>
        <strain evidence="2">VKM B-1513</strain>
    </source>
</reference>
<feature type="domain" description="AB hydrolase-1" evidence="1">
    <location>
        <begin position="33"/>
        <end position="298"/>
    </location>
</feature>
<dbReference type="RefSeq" id="WP_271185118.1">
    <property type="nucleotide sequence ID" value="NZ_BSFE01000001.1"/>
</dbReference>
<dbReference type="InterPro" id="IPR000073">
    <property type="entry name" value="AB_hydrolase_1"/>
</dbReference>
<evidence type="ECO:0000259" key="1">
    <source>
        <dbReference type="Pfam" id="PF12697"/>
    </source>
</evidence>
<dbReference type="Gene3D" id="3.30.300.20">
    <property type="match status" value="1"/>
</dbReference>
<dbReference type="Pfam" id="PF02566">
    <property type="entry name" value="OsmC"/>
    <property type="match status" value="1"/>
</dbReference>
<dbReference type="AlphaFoldDB" id="A0A9W6IJN2"/>